<sequence length="37" mass="3627">MRGAGGGAGGRGRPGRGGRRARAPTRARHGSGGGERL</sequence>
<reference evidence="2" key="2">
    <citation type="journal article" date="2015" name="Data Brief">
        <title>Shoot transcriptome of the giant reed, Arundo donax.</title>
        <authorList>
            <person name="Barrero R.A."/>
            <person name="Guerrero F.D."/>
            <person name="Moolhuijzen P."/>
            <person name="Goolsby J.A."/>
            <person name="Tidwell J."/>
            <person name="Bellgard S.E."/>
            <person name="Bellgard M.I."/>
        </authorList>
    </citation>
    <scope>NUCLEOTIDE SEQUENCE</scope>
    <source>
        <tissue evidence="2">Shoot tissue taken approximately 20 cm above the soil surface</tissue>
    </source>
</reference>
<feature type="compositionally biased region" description="Basic residues" evidence="1">
    <location>
        <begin position="13"/>
        <end position="29"/>
    </location>
</feature>
<evidence type="ECO:0000256" key="1">
    <source>
        <dbReference type="SAM" id="MobiDB-lite"/>
    </source>
</evidence>
<organism evidence="2">
    <name type="scientific">Arundo donax</name>
    <name type="common">Giant reed</name>
    <name type="synonym">Donax arundinaceus</name>
    <dbReference type="NCBI Taxonomy" id="35708"/>
    <lineage>
        <taxon>Eukaryota</taxon>
        <taxon>Viridiplantae</taxon>
        <taxon>Streptophyta</taxon>
        <taxon>Embryophyta</taxon>
        <taxon>Tracheophyta</taxon>
        <taxon>Spermatophyta</taxon>
        <taxon>Magnoliopsida</taxon>
        <taxon>Liliopsida</taxon>
        <taxon>Poales</taxon>
        <taxon>Poaceae</taxon>
        <taxon>PACMAD clade</taxon>
        <taxon>Arundinoideae</taxon>
        <taxon>Arundineae</taxon>
        <taxon>Arundo</taxon>
    </lineage>
</organism>
<feature type="region of interest" description="Disordered" evidence="1">
    <location>
        <begin position="1"/>
        <end position="37"/>
    </location>
</feature>
<protein>
    <submittedName>
        <fullName evidence="2">Uncharacterized protein</fullName>
    </submittedName>
</protein>
<name>A0A0A8Y5M4_ARUDO</name>
<dbReference type="AlphaFoldDB" id="A0A0A8Y5M4"/>
<feature type="compositionally biased region" description="Gly residues" evidence="1">
    <location>
        <begin position="1"/>
        <end position="12"/>
    </location>
</feature>
<evidence type="ECO:0000313" key="2">
    <source>
        <dbReference type="EMBL" id="JAD21289.1"/>
    </source>
</evidence>
<reference evidence="2" key="1">
    <citation type="submission" date="2014-09" db="EMBL/GenBank/DDBJ databases">
        <authorList>
            <person name="Magalhaes I.L.F."/>
            <person name="Oliveira U."/>
            <person name="Santos F.R."/>
            <person name="Vidigal T.H.D.A."/>
            <person name="Brescovit A.D."/>
            <person name="Santos A.J."/>
        </authorList>
    </citation>
    <scope>NUCLEOTIDE SEQUENCE</scope>
    <source>
        <tissue evidence="2">Shoot tissue taken approximately 20 cm above the soil surface</tissue>
    </source>
</reference>
<accession>A0A0A8Y5M4</accession>
<proteinExistence type="predicted"/>
<dbReference type="EMBL" id="GBRH01276606">
    <property type="protein sequence ID" value="JAD21289.1"/>
    <property type="molecule type" value="Transcribed_RNA"/>
</dbReference>